<evidence type="ECO:0000256" key="15">
    <source>
        <dbReference type="PROSITE-ProRule" id="PRU00289"/>
    </source>
</evidence>
<dbReference type="GO" id="GO:0003677">
    <property type="term" value="F:DNA binding"/>
    <property type="evidence" value="ECO:0007669"/>
    <property type="project" value="UniProtKB-KW"/>
</dbReference>
<dbReference type="Pfam" id="PF17854">
    <property type="entry name" value="FtsK_alpha"/>
    <property type="match status" value="1"/>
</dbReference>
<feature type="transmembrane region" description="Helical" evidence="17">
    <location>
        <begin position="86"/>
        <end position="107"/>
    </location>
</feature>
<dbReference type="InterPro" id="IPR036390">
    <property type="entry name" value="WH_DNA-bd_sf"/>
</dbReference>
<dbReference type="PANTHER" id="PTHR22683:SF41">
    <property type="entry name" value="DNA TRANSLOCASE FTSK"/>
    <property type="match status" value="1"/>
</dbReference>
<sequence length="736" mass="81024">MPPKKSKKAKENQIPSKFKQDIIGILLIALALIIYISNQSSATGLVGLYVIKKALRSVMGVGIYILPLFIALYGVIMLLRHEIKELAVRLTGLFVLFLVYITTAQFIDPAYFTGLAEYPIVQGAGGAAGFFFRFILEKTVGLAGSYILLSTFGFIGLLLMFNLTFQSLIAFIMGLFHFESEVGKTKPTPARRAAADPPPQAKEVPTVVTQISLPEQENEPIEETRKPVLEFPMPKYDNETDTKEEETEDERKEYSNYKLPPLDLLEDQTAKEKKQADKMRETTEMRKHLLEDALRSFGVGAHVVSIFQGPSVTRYELQPEPGVKVSRIANLADDIALNLAASGVRIEAPVPGKSVVGIEVPNAMTTTVRLKELAKQNDFRKNSSKLYITIGKDLAGAPIYGDLGKMPHLLIAGTTGSGKSVFVNSLIMSILLRARPDEVKMLMIDPKMVELSIYDGIAHLLAPVVTDVRKASATLKTWVIWEMERRYKLFHDMGARNLQAYNNKVDKDQRLPFIVVIIDELADLMMVAANEVEASICRIAQMARATGIHLVVATQRPSVDVITGLIKANIPSRVAFAVATQIDSRVILDSSGAEKLLGRGDMLYNPIGAMKPTRVQGCFLTDKETERVLEFIKKQADPDYLKEITEIAPLTEGEKSGEGGGGDGRDAMFGDVAKLIVETQVASTSYIQRKFRIGYNRAARLMDELQAAGIVSVPDGEGKGRRVLASRETLSGMGIQ</sequence>
<evidence type="ECO:0000256" key="2">
    <source>
        <dbReference type="ARBA" id="ARBA00006474"/>
    </source>
</evidence>
<dbReference type="Pfam" id="PF01580">
    <property type="entry name" value="FtsK_SpoIIIE"/>
    <property type="match status" value="1"/>
</dbReference>
<evidence type="ECO:0000256" key="10">
    <source>
        <dbReference type="ARBA" id="ARBA00023125"/>
    </source>
</evidence>
<dbReference type="Pfam" id="PF09397">
    <property type="entry name" value="FtsK_gamma"/>
    <property type="match status" value="1"/>
</dbReference>
<evidence type="ECO:0000256" key="6">
    <source>
        <dbReference type="ARBA" id="ARBA00022741"/>
    </source>
</evidence>
<evidence type="ECO:0000313" key="20">
    <source>
        <dbReference type="Proteomes" id="UP000178602"/>
    </source>
</evidence>
<accession>A0A1F4T7U0</accession>
<keyword evidence="9 17" id="KW-1133">Transmembrane helix</keyword>
<dbReference type="EMBL" id="MEUG01000001">
    <property type="protein sequence ID" value="OGC28716.1"/>
    <property type="molecule type" value="Genomic_DNA"/>
</dbReference>
<keyword evidence="12" id="KW-0131">Cell cycle</keyword>
<feature type="region of interest" description="Disordered" evidence="16">
    <location>
        <begin position="232"/>
        <end position="256"/>
    </location>
</feature>
<keyword evidence="11 17" id="KW-0472">Membrane</keyword>
<comment type="caution">
    <text evidence="19">The sequence shown here is derived from an EMBL/GenBank/DDBJ whole genome shotgun (WGS) entry which is preliminary data.</text>
</comment>
<evidence type="ECO:0000256" key="13">
    <source>
        <dbReference type="ARBA" id="ARBA00024986"/>
    </source>
</evidence>
<organism evidence="19 20">
    <name type="scientific">candidate division WOR-1 bacterium RIFOXYC12_FULL_54_18</name>
    <dbReference type="NCBI Taxonomy" id="1802584"/>
    <lineage>
        <taxon>Bacteria</taxon>
        <taxon>Bacillati</taxon>
        <taxon>Saganbacteria</taxon>
    </lineage>
</organism>
<dbReference type="InterPro" id="IPR002543">
    <property type="entry name" value="FtsK_dom"/>
</dbReference>
<feature type="transmembrane region" description="Helical" evidence="17">
    <location>
        <begin position="119"/>
        <end position="136"/>
    </location>
</feature>
<evidence type="ECO:0000256" key="12">
    <source>
        <dbReference type="ARBA" id="ARBA00023306"/>
    </source>
</evidence>
<keyword evidence="10" id="KW-0238">DNA-binding</keyword>
<evidence type="ECO:0000313" key="19">
    <source>
        <dbReference type="EMBL" id="OGC28716.1"/>
    </source>
</evidence>
<feature type="transmembrane region" description="Helical" evidence="17">
    <location>
        <begin position="21"/>
        <end position="38"/>
    </location>
</feature>
<dbReference type="Proteomes" id="UP000178602">
    <property type="component" value="Unassembled WGS sequence"/>
</dbReference>
<evidence type="ECO:0000256" key="16">
    <source>
        <dbReference type="SAM" id="MobiDB-lite"/>
    </source>
</evidence>
<dbReference type="Gene3D" id="1.10.10.10">
    <property type="entry name" value="Winged helix-like DNA-binding domain superfamily/Winged helix DNA-binding domain"/>
    <property type="match status" value="1"/>
</dbReference>
<proteinExistence type="inferred from homology"/>
<dbReference type="InterPro" id="IPR041027">
    <property type="entry name" value="FtsK_alpha"/>
</dbReference>
<feature type="binding site" evidence="15">
    <location>
        <begin position="413"/>
        <end position="420"/>
    </location>
    <ligand>
        <name>ATP</name>
        <dbReference type="ChEBI" id="CHEBI:30616"/>
    </ligand>
</feature>
<keyword evidence="7" id="KW-0159">Chromosome partition</keyword>
<dbReference type="SMART" id="SM00843">
    <property type="entry name" value="Ftsk_gamma"/>
    <property type="match status" value="1"/>
</dbReference>
<evidence type="ECO:0000259" key="18">
    <source>
        <dbReference type="PROSITE" id="PS50901"/>
    </source>
</evidence>
<evidence type="ECO:0000256" key="8">
    <source>
        <dbReference type="ARBA" id="ARBA00022840"/>
    </source>
</evidence>
<dbReference type="CDD" id="cd01127">
    <property type="entry name" value="TrwB_TraG_TraD_VirD4"/>
    <property type="match status" value="1"/>
</dbReference>
<evidence type="ECO:0000256" key="14">
    <source>
        <dbReference type="ARBA" id="ARBA00025923"/>
    </source>
</evidence>
<evidence type="ECO:0000256" key="3">
    <source>
        <dbReference type="ARBA" id="ARBA00022475"/>
    </source>
</evidence>
<dbReference type="SMART" id="SM00382">
    <property type="entry name" value="AAA"/>
    <property type="match status" value="1"/>
</dbReference>
<dbReference type="GO" id="GO:0005524">
    <property type="term" value="F:ATP binding"/>
    <property type="evidence" value="ECO:0007669"/>
    <property type="project" value="UniProtKB-UniRule"/>
</dbReference>
<comment type="subcellular location">
    <subcellularLocation>
        <location evidence="1">Cell membrane</location>
        <topology evidence="1">Multi-pass membrane protein</topology>
    </subcellularLocation>
</comment>
<dbReference type="InterPro" id="IPR036388">
    <property type="entry name" value="WH-like_DNA-bd_sf"/>
</dbReference>
<dbReference type="GO" id="GO:0007059">
    <property type="term" value="P:chromosome segregation"/>
    <property type="evidence" value="ECO:0007669"/>
    <property type="project" value="UniProtKB-KW"/>
</dbReference>
<dbReference type="AlphaFoldDB" id="A0A1F4T7U0"/>
<keyword evidence="3" id="KW-1003">Cell membrane</keyword>
<dbReference type="InterPro" id="IPR018541">
    <property type="entry name" value="Ftsk_gamma"/>
</dbReference>
<comment type="subunit">
    <text evidence="14">Homohexamer. Forms a ring that surrounds DNA.</text>
</comment>
<name>A0A1F4T7U0_UNCSA</name>
<reference evidence="19 20" key="1">
    <citation type="journal article" date="2016" name="Nat. Commun.">
        <title>Thousands of microbial genomes shed light on interconnected biogeochemical processes in an aquifer system.</title>
        <authorList>
            <person name="Anantharaman K."/>
            <person name="Brown C.T."/>
            <person name="Hug L.A."/>
            <person name="Sharon I."/>
            <person name="Castelle C.J."/>
            <person name="Probst A.J."/>
            <person name="Thomas B.C."/>
            <person name="Singh A."/>
            <person name="Wilkins M.J."/>
            <person name="Karaoz U."/>
            <person name="Brodie E.L."/>
            <person name="Williams K.H."/>
            <person name="Hubbard S.S."/>
            <person name="Banfield J.F."/>
        </authorList>
    </citation>
    <scope>NUCLEOTIDE SEQUENCE [LARGE SCALE GENOMIC DNA]</scope>
</reference>
<keyword evidence="8 15" id="KW-0067">ATP-binding</keyword>
<dbReference type="InterPro" id="IPR025199">
    <property type="entry name" value="FtsK_4TM"/>
</dbReference>
<evidence type="ECO:0000256" key="17">
    <source>
        <dbReference type="SAM" id="Phobius"/>
    </source>
</evidence>
<dbReference type="PANTHER" id="PTHR22683">
    <property type="entry name" value="SPORULATION PROTEIN RELATED"/>
    <property type="match status" value="1"/>
</dbReference>
<dbReference type="GO" id="GO:0005886">
    <property type="term" value="C:plasma membrane"/>
    <property type="evidence" value="ECO:0007669"/>
    <property type="project" value="UniProtKB-SubCell"/>
</dbReference>
<feature type="region of interest" description="Disordered" evidence="16">
    <location>
        <begin position="187"/>
        <end position="206"/>
    </location>
</feature>
<evidence type="ECO:0000256" key="5">
    <source>
        <dbReference type="ARBA" id="ARBA00022692"/>
    </source>
</evidence>
<comment type="similarity">
    <text evidence="2">Belongs to the FtsK/SpoIIIE/SftA family.</text>
</comment>
<dbReference type="PROSITE" id="PS50901">
    <property type="entry name" value="FTSK"/>
    <property type="match status" value="1"/>
</dbReference>
<comment type="function">
    <text evidence="13">Essential cell division protein that coordinates cell division and chromosome segregation. The N-terminus is involved in assembly of the cell-division machinery. The C-terminus functions as a DNA motor that moves dsDNA in an ATP-dependent manner towards the dif recombination site, which is located within the replication terminus region. Required for activation of the Xer recombinase, allowing activation of chromosome unlinking by recombination.</text>
</comment>
<dbReference type="InterPro" id="IPR050206">
    <property type="entry name" value="FtsK/SpoIIIE/SftA"/>
</dbReference>
<feature type="transmembrane region" description="Helical" evidence="17">
    <location>
        <begin position="148"/>
        <end position="176"/>
    </location>
</feature>
<dbReference type="InterPro" id="IPR003593">
    <property type="entry name" value="AAA+_ATPase"/>
</dbReference>
<dbReference type="GO" id="GO:0051301">
    <property type="term" value="P:cell division"/>
    <property type="evidence" value="ECO:0007669"/>
    <property type="project" value="UniProtKB-KW"/>
</dbReference>
<evidence type="ECO:0000256" key="4">
    <source>
        <dbReference type="ARBA" id="ARBA00022618"/>
    </source>
</evidence>
<evidence type="ECO:0000256" key="9">
    <source>
        <dbReference type="ARBA" id="ARBA00022989"/>
    </source>
</evidence>
<dbReference type="InterPro" id="IPR027417">
    <property type="entry name" value="P-loop_NTPase"/>
</dbReference>
<gene>
    <name evidence="19" type="ORF">A3K49_07175</name>
</gene>
<dbReference type="Gene3D" id="3.30.980.40">
    <property type="match status" value="1"/>
</dbReference>
<keyword evidence="4" id="KW-0132">Cell division</keyword>
<evidence type="ECO:0000256" key="7">
    <source>
        <dbReference type="ARBA" id="ARBA00022829"/>
    </source>
</evidence>
<dbReference type="Gene3D" id="3.40.50.300">
    <property type="entry name" value="P-loop containing nucleotide triphosphate hydrolases"/>
    <property type="match status" value="1"/>
</dbReference>
<evidence type="ECO:0000256" key="11">
    <source>
        <dbReference type="ARBA" id="ARBA00023136"/>
    </source>
</evidence>
<feature type="domain" description="FtsK" evidence="18">
    <location>
        <begin position="396"/>
        <end position="585"/>
    </location>
</feature>
<keyword evidence="6 15" id="KW-0547">Nucleotide-binding</keyword>
<dbReference type="SUPFAM" id="SSF46785">
    <property type="entry name" value="Winged helix' DNA-binding domain"/>
    <property type="match status" value="1"/>
</dbReference>
<dbReference type="SUPFAM" id="SSF52540">
    <property type="entry name" value="P-loop containing nucleoside triphosphate hydrolases"/>
    <property type="match status" value="1"/>
</dbReference>
<protein>
    <recommendedName>
        <fullName evidence="18">FtsK domain-containing protein</fullName>
    </recommendedName>
</protein>
<feature type="transmembrane region" description="Helical" evidence="17">
    <location>
        <begin position="58"/>
        <end position="79"/>
    </location>
</feature>
<keyword evidence="5 17" id="KW-0812">Transmembrane</keyword>
<dbReference type="Pfam" id="PF13491">
    <property type="entry name" value="FtsK_4TM"/>
    <property type="match status" value="1"/>
</dbReference>
<evidence type="ECO:0000256" key="1">
    <source>
        <dbReference type="ARBA" id="ARBA00004651"/>
    </source>
</evidence>